<gene>
    <name evidence="1" type="ORF">DFP79_3587</name>
</gene>
<proteinExistence type="predicted"/>
<keyword evidence="2" id="KW-1185">Reference proteome</keyword>
<dbReference type="AlphaFoldDB" id="A0A4R6M2X9"/>
<evidence type="ECO:0000313" key="2">
    <source>
        <dbReference type="Proteomes" id="UP000294656"/>
    </source>
</evidence>
<dbReference type="RefSeq" id="WP_133505261.1">
    <property type="nucleotide sequence ID" value="NZ_SNXC01000017.1"/>
</dbReference>
<sequence>MSTKTYDELVREVRLLTDSIANDPEGRLKIRTAFYDKYGYVEQDGHSYGRSELAFLKWEIKRGTLNPIDNTKHSGSVWWRNTNLNFIFLSELAGMMKENNVVNPDAPMPVQNWLNFINDPTPKNWYIAHNSTILDGYKRYEGCVALENDVEKEFLNITLYRLMFAQAMVEEVTIFPELAEYIADPRGIGVTLLTKLPDFYPPNYPLTKEDLEVILGKEGGWQDDMVFIMNTITLSHLRKLYKEASKWNESPFLMDFVKTKSFLGIKVSKPVYGKREGMPDSCSNVIGV</sequence>
<name>A0A4R6M2X9_9GAMM</name>
<dbReference type="OrthoDB" id="6099217at2"/>
<protein>
    <submittedName>
        <fullName evidence="1">Uncharacterized protein</fullName>
    </submittedName>
</protein>
<organism evidence="1 2">
    <name type="scientific">Marinomonas balearica</name>
    <dbReference type="NCBI Taxonomy" id="491947"/>
    <lineage>
        <taxon>Bacteria</taxon>
        <taxon>Pseudomonadati</taxon>
        <taxon>Pseudomonadota</taxon>
        <taxon>Gammaproteobacteria</taxon>
        <taxon>Oceanospirillales</taxon>
        <taxon>Oceanospirillaceae</taxon>
        <taxon>Marinomonas</taxon>
    </lineage>
</organism>
<dbReference type="Proteomes" id="UP000294656">
    <property type="component" value="Unassembled WGS sequence"/>
</dbReference>
<comment type="caution">
    <text evidence="1">The sequence shown here is derived from an EMBL/GenBank/DDBJ whole genome shotgun (WGS) entry which is preliminary data.</text>
</comment>
<accession>A0A4R6M2X9</accession>
<evidence type="ECO:0000313" key="1">
    <source>
        <dbReference type="EMBL" id="TDO95346.1"/>
    </source>
</evidence>
<dbReference type="EMBL" id="SNXC01000017">
    <property type="protein sequence ID" value="TDO95346.1"/>
    <property type="molecule type" value="Genomic_DNA"/>
</dbReference>
<reference evidence="1 2" key="1">
    <citation type="submission" date="2019-03" db="EMBL/GenBank/DDBJ databases">
        <title>Genomic Encyclopedia of Type Strains, Phase III (KMG-III): the genomes of soil and plant-associated and newly described type strains.</title>
        <authorList>
            <person name="Whitman W."/>
        </authorList>
    </citation>
    <scope>NUCLEOTIDE SEQUENCE [LARGE SCALE GENOMIC DNA]</scope>
    <source>
        <strain evidence="1 2">CECT 7378</strain>
    </source>
</reference>